<feature type="region of interest" description="Disordered" evidence="1">
    <location>
        <begin position="24"/>
        <end position="83"/>
    </location>
</feature>
<reference evidence="2" key="1">
    <citation type="submission" date="2014-09" db="EMBL/GenBank/DDBJ databases">
        <authorList>
            <person name="Magalhaes I.L.F."/>
            <person name="Oliveira U."/>
            <person name="Santos F.R."/>
            <person name="Vidigal T.H.D.A."/>
            <person name="Brescovit A.D."/>
            <person name="Santos A.J."/>
        </authorList>
    </citation>
    <scope>NUCLEOTIDE SEQUENCE</scope>
    <source>
        <tissue evidence="2">Shoot tissue taken approximately 20 cm above the soil surface</tissue>
    </source>
</reference>
<reference evidence="2" key="2">
    <citation type="journal article" date="2015" name="Data Brief">
        <title>Shoot transcriptome of the giant reed, Arundo donax.</title>
        <authorList>
            <person name="Barrero R.A."/>
            <person name="Guerrero F.D."/>
            <person name="Moolhuijzen P."/>
            <person name="Goolsby J.A."/>
            <person name="Tidwell J."/>
            <person name="Bellgard S.E."/>
            <person name="Bellgard M.I."/>
        </authorList>
    </citation>
    <scope>NUCLEOTIDE SEQUENCE</scope>
    <source>
        <tissue evidence="2">Shoot tissue taken approximately 20 cm above the soil surface</tissue>
    </source>
</reference>
<evidence type="ECO:0000256" key="1">
    <source>
        <dbReference type="SAM" id="MobiDB-lite"/>
    </source>
</evidence>
<dbReference type="EMBL" id="GBRH01275780">
    <property type="protein sequence ID" value="JAD22115.1"/>
    <property type="molecule type" value="Transcribed_RNA"/>
</dbReference>
<sequence>MLPMCCFLEAFSMSFLTNMAGRSAATTKANAAKHPRKRTKQAKIGDSFAGRSRQHWPTSCLGRDRGGQPRTKPAKARQGRGREMAWRWGWQGRSFRLEGS</sequence>
<accession>A0A0A8Y9T2</accession>
<dbReference type="AlphaFoldDB" id="A0A0A8Y9T2"/>
<evidence type="ECO:0000313" key="2">
    <source>
        <dbReference type="EMBL" id="JAD22115.1"/>
    </source>
</evidence>
<organism evidence="2">
    <name type="scientific">Arundo donax</name>
    <name type="common">Giant reed</name>
    <name type="synonym">Donax arundinaceus</name>
    <dbReference type="NCBI Taxonomy" id="35708"/>
    <lineage>
        <taxon>Eukaryota</taxon>
        <taxon>Viridiplantae</taxon>
        <taxon>Streptophyta</taxon>
        <taxon>Embryophyta</taxon>
        <taxon>Tracheophyta</taxon>
        <taxon>Spermatophyta</taxon>
        <taxon>Magnoliopsida</taxon>
        <taxon>Liliopsida</taxon>
        <taxon>Poales</taxon>
        <taxon>Poaceae</taxon>
        <taxon>PACMAD clade</taxon>
        <taxon>Arundinoideae</taxon>
        <taxon>Arundineae</taxon>
        <taxon>Arundo</taxon>
    </lineage>
</organism>
<protein>
    <submittedName>
        <fullName evidence="2">Uncharacterized protein</fullName>
    </submittedName>
</protein>
<name>A0A0A8Y9T2_ARUDO</name>
<proteinExistence type="predicted"/>
<feature type="compositionally biased region" description="Basic residues" evidence="1">
    <location>
        <begin position="31"/>
        <end position="41"/>
    </location>
</feature>